<organism evidence="2 3">
    <name type="scientific">Fervidicola ferrireducens</name>
    <dbReference type="NCBI Taxonomy" id="520764"/>
    <lineage>
        <taxon>Bacteria</taxon>
        <taxon>Bacillati</taxon>
        <taxon>Bacillota</taxon>
        <taxon>Clostridia</taxon>
        <taxon>Thermosediminibacterales</taxon>
        <taxon>Thermosediminibacteraceae</taxon>
        <taxon>Fervidicola</taxon>
    </lineage>
</organism>
<comment type="caution">
    <text evidence="2">The sequence shown here is derived from an EMBL/GenBank/DDBJ whole genome shotgun (WGS) entry which is preliminary data.</text>
</comment>
<keyword evidence="3" id="KW-1185">Reference proteome</keyword>
<dbReference type="InParanoid" id="A0A140L9J9"/>
<feature type="region of interest" description="Disordered" evidence="1">
    <location>
        <begin position="97"/>
        <end position="119"/>
    </location>
</feature>
<feature type="compositionally biased region" description="Polar residues" evidence="1">
    <location>
        <begin position="97"/>
        <end position="106"/>
    </location>
</feature>
<dbReference type="AlphaFoldDB" id="A0A140L9J9"/>
<dbReference type="EMBL" id="LOED01000013">
    <property type="protein sequence ID" value="KXG77224.1"/>
    <property type="molecule type" value="Genomic_DNA"/>
</dbReference>
<dbReference type="STRING" id="520764.AN618_12530"/>
<name>A0A140L9J9_9FIRM</name>
<sequence>MPCSPSYFHPKITRLRLELPDALYNTRNRGRLCGVVSRDGSEDIHSRMAKSISTGPCALQSLPLKTCALDWPQSTPPNHDCRNLTIFPAPAISGLHSSSYTRTHQGLNRRRNKGIVPGNPANIKSYSADLILSR</sequence>
<evidence type="ECO:0000313" key="3">
    <source>
        <dbReference type="Proteomes" id="UP000070427"/>
    </source>
</evidence>
<accession>A0A140L9J9</accession>
<evidence type="ECO:0000313" key="2">
    <source>
        <dbReference type="EMBL" id="KXG77224.1"/>
    </source>
</evidence>
<evidence type="ECO:0000256" key="1">
    <source>
        <dbReference type="SAM" id="MobiDB-lite"/>
    </source>
</evidence>
<proteinExistence type="predicted"/>
<protein>
    <submittedName>
        <fullName evidence="2">Uncharacterized protein</fullName>
    </submittedName>
</protein>
<reference evidence="2 3" key="1">
    <citation type="submission" date="2015-12" db="EMBL/GenBank/DDBJ databases">
        <title>Draft genome sequnece of Fervidicola ferrireducens strain Y170.</title>
        <authorList>
            <person name="Patel B.K."/>
        </authorList>
    </citation>
    <scope>NUCLEOTIDE SEQUENCE [LARGE SCALE GENOMIC DNA]</scope>
    <source>
        <strain evidence="2 3">Y170</strain>
    </source>
</reference>
<gene>
    <name evidence="2" type="ORF">AN618_12530</name>
</gene>
<dbReference type="Proteomes" id="UP000070427">
    <property type="component" value="Unassembled WGS sequence"/>
</dbReference>